<reference evidence="3" key="1">
    <citation type="submission" date="2019-08" db="EMBL/GenBank/DDBJ databases">
        <authorList>
            <person name="Kucharzyk K."/>
            <person name="Murdoch R.W."/>
            <person name="Higgins S."/>
            <person name="Loffler F."/>
        </authorList>
    </citation>
    <scope>NUCLEOTIDE SEQUENCE</scope>
</reference>
<dbReference type="Pfam" id="PF05598">
    <property type="entry name" value="DUF772"/>
    <property type="match status" value="1"/>
</dbReference>
<feature type="domain" description="Transposase IS4-like" evidence="1">
    <location>
        <begin position="137"/>
        <end position="388"/>
    </location>
</feature>
<dbReference type="GO" id="GO:0004803">
    <property type="term" value="F:transposase activity"/>
    <property type="evidence" value="ECO:0007669"/>
    <property type="project" value="InterPro"/>
</dbReference>
<dbReference type="Pfam" id="PF01609">
    <property type="entry name" value="DDE_Tnp_1"/>
    <property type="match status" value="1"/>
</dbReference>
<evidence type="ECO:0000259" key="2">
    <source>
        <dbReference type="Pfam" id="PF05598"/>
    </source>
</evidence>
<dbReference type="GO" id="GO:0003677">
    <property type="term" value="F:DNA binding"/>
    <property type="evidence" value="ECO:0007669"/>
    <property type="project" value="InterPro"/>
</dbReference>
<dbReference type="AlphaFoldDB" id="A0A645CGE2"/>
<organism evidence="3">
    <name type="scientific">bioreactor metagenome</name>
    <dbReference type="NCBI Taxonomy" id="1076179"/>
    <lineage>
        <taxon>unclassified sequences</taxon>
        <taxon>metagenomes</taxon>
        <taxon>ecological metagenomes</taxon>
    </lineage>
</organism>
<dbReference type="InterPro" id="IPR008490">
    <property type="entry name" value="Transposase_InsH_N"/>
</dbReference>
<gene>
    <name evidence="3" type="ORF">SDC9_123031</name>
</gene>
<proteinExistence type="predicted"/>
<evidence type="ECO:0000313" key="3">
    <source>
        <dbReference type="EMBL" id="MPM76036.1"/>
    </source>
</evidence>
<evidence type="ECO:0000259" key="1">
    <source>
        <dbReference type="Pfam" id="PF01609"/>
    </source>
</evidence>
<dbReference type="PANTHER" id="PTHR35604">
    <property type="entry name" value="TRANSPOSASE INSH FOR INSERTION SEQUENCE ELEMENT IS5A-RELATED"/>
    <property type="match status" value="1"/>
</dbReference>
<accession>A0A645CGE2</accession>
<feature type="domain" description="Transposase InsH N-terminal" evidence="2">
    <location>
        <begin position="19"/>
        <end position="107"/>
    </location>
</feature>
<dbReference type="GO" id="GO:0006313">
    <property type="term" value="P:DNA transposition"/>
    <property type="evidence" value="ECO:0007669"/>
    <property type="project" value="InterPro"/>
</dbReference>
<sequence length="400" mass="45650">MYIRQESFLSFDEIIKFQPTTKLEMILSQINFDSLLNCLTKPHASRGPKGYNIEPMLNALIAMQVEQIKYRKQLVDRLVHDPVFRYNCGFSVLDRTPSEASFSRFFTKISETKELEECFINIVKQVKELGIITGNNLAIDSTKIDSYERAKPKSQLSNDDVSPNWGMKLDTNGNNIKWFGYKLHIIADTDSELPVSIILTPANKYDSEVAKDILEKFIKDYKSIMNPKNVIADAGYDSKNNFQYITHEMLSQPIIALNQRGAYAPPEGLDENMNPVCSMGYPLVYWGKDGDYLKYRCPHVCGKVSCPQGAKWCSNSDYGYCLKINYKLENRYYTYPPRHTEQYKKLFNKRTSVERVNSRLKEHLNVNNQRSAGIKKAFATCLLSCIALIAGTVAVNKPAA</sequence>
<name>A0A645CGE2_9ZZZZ</name>
<dbReference type="EMBL" id="VSSQ01027028">
    <property type="protein sequence ID" value="MPM76036.1"/>
    <property type="molecule type" value="Genomic_DNA"/>
</dbReference>
<dbReference type="InterPro" id="IPR002559">
    <property type="entry name" value="Transposase_11"/>
</dbReference>
<protein>
    <submittedName>
        <fullName evidence="3">IS1182 family transposase ISDre5</fullName>
    </submittedName>
</protein>
<dbReference type="PANTHER" id="PTHR35604:SF2">
    <property type="entry name" value="TRANSPOSASE INSH FOR INSERTION SEQUENCE ELEMENT IS5A-RELATED"/>
    <property type="match status" value="1"/>
</dbReference>
<comment type="caution">
    <text evidence="3">The sequence shown here is derived from an EMBL/GenBank/DDBJ whole genome shotgun (WGS) entry which is preliminary data.</text>
</comment>